<gene>
    <name evidence="11" type="ORF">DMN91_005546</name>
</gene>
<feature type="transmembrane region" description="Helical" evidence="10">
    <location>
        <begin position="268"/>
        <end position="286"/>
    </location>
</feature>
<dbReference type="Pfam" id="PF02949">
    <property type="entry name" value="7tm_6"/>
    <property type="match status" value="1"/>
</dbReference>
<evidence type="ECO:0000256" key="9">
    <source>
        <dbReference type="ARBA" id="ARBA00023224"/>
    </source>
</evidence>
<keyword evidence="5 10" id="KW-0552">Olfaction</keyword>
<evidence type="ECO:0000256" key="2">
    <source>
        <dbReference type="ARBA" id="ARBA00022475"/>
    </source>
</evidence>
<reference evidence="11" key="2">
    <citation type="submission" date="2018-07" db="EMBL/GenBank/DDBJ databases">
        <authorList>
            <person name="Mckenzie S.K."/>
            <person name="Kronauer D.J.C."/>
        </authorList>
    </citation>
    <scope>NUCLEOTIDE SEQUENCE</scope>
    <source>
        <strain evidence="11">Clonal line C1</strain>
    </source>
</reference>
<evidence type="ECO:0000256" key="7">
    <source>
        <dbReference type="ARBA" id="ARBA00023136"/>
    </source>
</evidence>
<protein>
    <recommendedName>
        <fullName evidence="10">Odorant receptor</fullName>
    </recommendedName>
</protein>
<evidence type="ECO:0000313" key="11">
    <source>
        <dbReference type="EMBL" id="RLU21173.1"/>
    </source>
</evidence>
<feature type="transmembrane region" description="Helical" evidence="10">
    <location>
        <begin position="298"/>
        <end position="321"/>
    </location>
</feature>
<evidence type="ECO:0000256" key="6">
    <source>
        <dbReference type="ARBA" id="ARBA00022989"/>
    </source>
</evidence>
<keyword evidence="7 10" id="KW-0472">Membrane</keyword>
<accession>A0A3L8DLS8</accession>
<dbReference type="GO" id="GO:0004984">
    <property type="term" value="F:olfactory receptor activity"/>
    <property type="evidence" value="ECO:0007669"/>
    <property type="project" value="InterPro"/>
</dbReference>
<feature type="transmembrane region" description="Helical" evidence="10">
    <location>
        <begin position="124"/>
        <end position="153"/>
    </location>
</feature>
<evidence type="ECO:0000256" key="10">
    <source>
        <dbReference type="RuleBase" id="RU351113"/>
    </source>
</evidence>
<organism evidence="11">
    <name type="scientific">Ooceraea biroi</name>
    <name type="common">Clonal raider ant</name>
    <name type="synonym">Cerapachys biroi</name>
    <dbReference type="NCBI Taxonomy" id="2015173"/>
    <lineage>
        <taxon>Eukaryota</taxon>
        <taxon>Metazoa</taxon>
        <taxon>Ecdysozoa</taxon>
        <taxon>Arthropoda</taxon>
        <taxon>Hexapoda</taxon>
        <taxon>Insecta</taxon>
        <taxon>Pterygota</taxon>
        <taxon>Neoptera</taxon>
        <taxon>Endopterygota</taxon>
        <taxon>Hymenoptera</taxon>
        <taxon>Apocrita</taxon>
        <taxon>Aculeata</taxon>
        <taxon>Formicoidea</taxon>
        <taxon>Formicidae</taxon>
        <taxon>Dorylinae</taxon>
        <taxon>Ooceraea</taxon>
    </lineage>
</organism>
<name>A0A3L8DLS8_OOCBI</name>
<keyword evidence="4 10" id="KW-0812">Transmembrane</keyword>
<sequence length="397" mass="46188">MVYIETEYFSFNKILLLAIGLWPYRQSKIYQFQIIFFSSILMSAILFQFTPFLTSKCTSDHIIKILSSVMLFLIAVIKYFCFGINMKTVKILLMQLQHIHNKLNDANEIAIIKVYAYNTKRYTVILIILLIGSIFLFILSQVCPNIFDIILPINKSRHYRMQFIVEYFIDQKKYFFFLLLHMDTAFLLAGIVTLAIGLLIMGYIQYICGIFNISSYHIKHAIKSNMLQNINSKNENLIFCNKERIIHAVDIHRQARNLCILLMSKFELMFLFTTPLVVLSLSMNLFRISQVALSEDDIMDLVLPFIAICFCTMYMFLAHYIGQDVTDHNNHIFGTAYDIQWYVAPLHIQKLILFLLQEGTKDFTLNIAGLFIGSLECFATLAKASLSYFTVIYSMRK</sequence>
<comment type="subcellular location">
    <subcellularLocation>
        <location evidence="1 10">Cell membrane</location>
        <topology evidence="1 10">Multi-pass membrane protein</topology>
    </subcellularLocation>
</comment>
<comment type="caution">
    <text evidence="10">Lacks conserved residue(s) required for the propagation of feature annotation.</text>
</comment>
<reference evidence="11" key="1">
    <citation type="journal article" date="2018" name="Genome Res.">
        <title>The genomic architecture and molecular evolution of ant odorant receptors.</title>
        <authorList>
            <person name="McKenzie S.K."/>
            <person name="Kronauer D.J.C."/>
        </authorList>
    </citation>
    <scope>NUCLEOTIDE SEQUENCE [LARGE SCALE GENOMIC DNA]</scope>
    <source>
        <strain evidence="11">Clonal line C1</strain>
    </source>
</reference>
<comment type="caution">
    <text evidence="11">The sequence shown here is derived from an EMBL/GenBank/DDBJ whole genome shotgun (WGS) entry which is preliminary data.</text>
</comment>
<dbReference type="PANTHER" id="PTHR21137:SF35">
    <property type="entry name" value="ODORANT RECEPTOR 19A-RELATED"/>
    <property type="match status" value="1"/>
</dbReference>
<evidence type="ECO:0000256" key="3">
    <source>
        <dbReference type="ARBA" id="ARBA00022606"/>
    </source>
</evidence>
<dbReference type="OrthoDB" id="7551773at2759"/>
<dbReference type="Proteomes" id="UP000279307">
    <property type="component" value="Chromosome 6"/>
</dbReference>
<keyword evidence="3 10" id="KW-0716">Sensory transduction</keyword>
<proteinExistence type="inferred from homology"/>
<evidence type="ECO:0000256" key="8">
    <source>
        <dbReference type="ARBA" id="ARBA00023170"/>
    </source>
</evidence>
<dbReference type="GO" id="GO:0007165">
    <property type="term" value="P:signal transduction"/>
    <property type="evidence" value="ECO:0007669"/>
    <property type="project" value="UniProtKB-KW"/>
</dbReference>
<dbReference type="AlphaFoldDB" id="A0A3L8DLS8"/>
<evidence type="ECO:0000256" key="4">
    <source>
        <dbReference type="ARBA" id="ARBA00022692"/>
    </source>
</evidence>
<feature type="transmembrane region" description="Helical" evidence="10">
    <location>
        <begin position="65"/>
        <end position="86"/>
    </location>
</feature>
<dbReference type="EMBL" id="QOIP01000006">
    <property type="protein sequence ID" value="RLU21173.1"/>
    <property type="molecule type" value="Genomic_DNA"/>
</dbReference>
<keyword evidence="9 10" id="KW-0807">Transducer</keyword>
<dbReference type="GO" id="GO:0005886">
    <property type="term" value="C:plasma membrane"/>
    <property type="evidence" value="ECO:0007669"/>
    <property type="project" value="UniProtKB-SubCell"/>
</dbReference>
<dbReference type="InterPro" id="IPR004117">
    <property type="entry name" value="7tm6_olfct_rcpt"/>
</dbReference>
<keyword evidence="6 10" id="KW-1133">Transmembrane helix</keyword>
<dbReference type="GO" id="GO:0005549">
    <property type="term" value="F:odorant binding"/>
    <property type="evidence" value="ECO:0007669"/>
    <property type="project" value="InterPro"/>
</dbReference>
<evidence type="ECO:0000256" key="5">
    <source>
        <dbReference type="ARBA" id="ARBA00022725"/>
    </source>
</evidence>
<feature type="transmembrane region" description="Helical" evidence="10">
    <location>
        <begin position="174"/>
        <end position="204"/>
    </location>
</feature>
<feature type="transmembrane region" description="Helical" evidence="10">
    <location>
        <begin position="30"/>
        <end position="53"/>
    </location>
</feature>
<keyword evidence="8 10" id="KW-0675">Receptor</keyword>
<comment type="similarity">
    <text evidence="10">Belongs to the insect chemoreceptor superfamily. Heteromeric odorant receptor channel (TC 1.A.69) family.</text>
</comment>
<keyword evidence="2" id="KW-1003">Cell membrane</keyword>
<evidence type="ECO:0000256" key="1">
    <source>
        <dbReference type="ARBA" id="ARBA00004651"/>
    </source>
</evidence>
<dbReference type="PANTHER" id="PTHR21137">
    <property type="entry name" value="ODORANT RECEPTOR"/>
    <property type="match status" value="1"/>
</dbReference>